<feature type="region of interest" description="Disordered" evidence="7">
    <location>
        <begin position="258"/>
        <end position="298"/>
    </location>
</feature>
<dbReference type="InterPro" id="IPR001387">
    <property type="entry name" value="Cro/C1-type_HTH"/>
</dbReference>
<keyword evidence="4" id="KW-0238">DNA-binding</keyword>
<dbReference type="Proteomes" id="UP000030106">
    <property type="component" value="Unassembled WGS sequence"/>
</dbReference>
<feature type="compositionally biased region" description="Polar residues" evidence="7">
    <location>
        <begin position="193"/>
        <end position="202"/>
    </location>
</feature>
<evidence type="ECO:0000256" key="5">
    <source>
        <dbReference type="ARBA" id="ARBA00023163"/>
    </source>
</evidence>
<evidence type="ECO:0000256" key="4">
    <source>
        <dbReference type="ARBA" id="ARBA00023125"/>
    </source>
</evidence>
<dbReference type="PANTHER" id="PTHR10245">
    <property type="entry name" value="ENDOTHELIAL DIFFERENTIATION-RELATED FACTOR 1 MULTIPROTEIN BRIDGING FACTOR 1"/>
    <property type="match status" value="1"/>
</dbReference>
<dbReference type="PANTHER" id="PTHR10245:SF15">
    <property type="entry name" value="ENDOTHELIAL DIFFERENTIATION-RELATED FACTOR 1"/>
    <property type="match status" value="1"/>
</dbReference>
<dbReference type="HOGENOM" id="CLU_725600_0_0_1"/>
<dbReference type="EMBL" id="ANFO01001122">
    <property type="protein sequence ID" value="KGQ04104.1"/>
    <property type="molecule type" value="Genomic_DNA"/>
</dbReference>
<dbReference type="PROSITE" id="PS50943">
    <property type="entry name" value="HTH_CROC1"/>
    <property type="match status" value="1"/>
</dbReference>
<protein>
    <recommendedName>
        <fullName evidence="2">Multiprotein-bridging factor 1</fullName>
    </recommendedName>
</protein>
<dbReference type="STRING" id="1245745.A0A0A2VTJ4"/>
<keyword evidence="5" id="KW-0804">Transcription</keyword>
<organism evidence="9 10">
    <name type="scientific">Beauveria bassiana D1-5</name>
    <dbReference type="NCBI Taxonomy" id="1245745"/>
    <lineage>
        <taxon>Eukaryota</taxon>
        <taxon>Fungi</taxon>
        <taxon>Dikarya</taxon>
        <taxon>Ascomycota</taxon>
        <taxon>Pezizomycotina</taxon>
        <taxon>Sordariomycetes</taxon>
        <taxon>Hypocreomycetidae</taxon>
        <taxon>Hypocreales</taxon>
        <taxon>Cordycipitaceae</taxon>
        <taxon>Beauveria</taxon>
    </lineage>
</organism>
<proteinExistence type="inferred from homology"/>
<evidence type="ECO:0000313" key="10">
    <source>
        <dbReference type="Proteomes" id="UP000030106"/>
    </source>
</evidence>
<sequence>MSDDWDSQTKIGSRVRGPGAGPRETVVRGKAALNAAQRSGTAISTEKKYSSANSTGSGEGQRLTKVDRSDDIVKPNTIGKAVGDVISQTRQKMEPKMTQKDLATKCNTTQTIVADFERGTAAPDQKVLANMERILNVKLRGSDIGAPRDRTWPRNDESIYSSAAHKLQVFSSSRPSESSEMKPTTDAPGEHAASSTTSSPNSIIDRKRELKAIPGSFSYNLGRRGSGQAPRLDLCLGHSPSRSVKSIVAWIESSTATKRSSSRLSASDDGAAPMRSHVSSYKLQGESSSRRPREYSTGGINVDSDCPTFLDYQQYFAQDSLARCLDEQPLQTAMPDMASLKNGTAVVEEAVRCEERRRNRRGAGDESALSEKRSPAEVAAL</sequence>
<evidence type="ECO:0000256" key="1">
    <source>
        <dbReference type="ARBA" id="ARBA00009802"/>
    </source>
</evidence>
<dbReference type="SMART" id="SM00530">
    <property type="entry name" value="HTH_XRE"/>
    <property type="match status" value="1"/>
</dbReference>
<keyword evidence="3" id="KW-0805">Transcription regulation</keyword>
<dbReference type="Pfam" id="PF01381">
    <property type="entry name" value="HTH_3"/>
    <property type="match status" value="1"/>
</dbReference>
<evidence type="ECO:0000259" key="8">
    <source>
        <dbReference type="PROSITE" id="PS50943"/>
    </source>
</evidence>
<evidence type="ECO:0000313" key="9">
    <source>
        <dbReference type="EMBL" id="KGQ04104.1"/>
    </source>
</evidence>
<feature type="region of interest" description="Disordered" evidence="7">
    <location>
        <begin position="166"/>
        <end position="205"/>
    </location>
</feature>
<dbReference type="Gene3D" id="1.10.260.40">
    <property type="entry name" value="lambda repressor-like DNA-binding domains"/>
    <property type="match status" value="1"/>
</dbReference>
<dbReference type="Pfam" id="PF08523">
    <property type="entry name" value="MBF1"/>
    <property type="match status" value="1"/>
</dbReference>
<dbReference type="AlphaFoldDB" id="A0A0A2VTJ4"/>
<evidence type="ECO:0000256" key="6">
    <source>
        <dbReference type="ARBA" id="ARBA00035107"/>
    </source>
</evidence>
<feature type="compositionally biased region" description="Polar residues" evidence="7">
    <location>
        <begin position="277"/>
        <end position="287"/>
    </location>
</feature>
<evidence type="ECO:0000256" key="2">
    <source>
        <dbReference type="ARBA" id="ARBA00014317"/>
    </source>
</evidence>
<dbReference type="eggNOG" id="ENOG502RN00">
    <property type="taxonomic scope" value="Eukaryota"/>
</dbReference>
<dbReference type="InterPro" id="IPR013729">
    <property type="entry name" value="MBF1_N"/>
</dbReference>
<comment type="caution">
    <text evidence="9">The sequence shown here is derived from an EMBL/GenBank/DDBJ whole genome shotgun (WGS) entry which is preliminary data.</text>
</comment>
<evidence type="ECO:0000256" key="3">
    <source>
        <dbReference type="ARBA" id="ARBA00023015"/>
    </source>
</evidence>
<gene>
    <name evidence="9" type="ORF">BBAD15_g10650</name>
</gene>
<feature type="region of interest" description="Disordered" evidence="7">
    <location>
        <begin position="352"/>
        <end position="381"/>
    </location>
</feature>
<evidence type="ECO:0000256" key="7">
    <source>
        <dbReference type="SAM" id="MobiDB-lite"/>
    </source>
</evidence>
<dbReference type="SUPFAM" id="SSF47413">
    <property type="entry name" value="lambda repressor-like DNA-binding domains"/>
    <property type="match status" value="1"/>
</dbReference>
<dbReference type="InterPro" id="IPR010982">
    <property type="entry name" value="Lambda_DNA-bd_dom_sf"/>
</dbReference>
<feature type="region of interest" description="Disordered" evidence="7">
    <location>
        <begin position="1"/>
        <end position="70"/>
    </location>
</feature>
<reference evidence="9 10" key="1">
    <citation type="submission" date="2012-10" db="EMBL/GenBank/DDBJ databases">
        <title>Genome sequencing and analysis of entomopathogenic fungi Beauveria bassiana D1-5.</title>
        <authorList>
            <person name="Li Q."/>
            <person name="Wang L."/>
            <person name="Zhang Z."/>
            <person name="Wang Q."/>
            <person name="Ren J."/>
            <person name="Wang M."/>
            <person name="Xu W."/>
            <person name="Wang J."/>
            <person name="Lu Y."/>
            <person name="Du Q."/>
            <person name="Sun Z."/>
        </authorList>
    </citation>
    <scope>NUCLEOTIDE SEQUENCE [LARGE SCALE GENOMIC DNA]</scope>
    <source>
        <strain evidence="9 10">D1-5</strain>
    </source>
</reference>
<feature type="compositionally biased region" description="Polar residues" evidence="7">
    <location>
        <begin position="36"/>
        <end position="56"/>
    </location>
</feature>
<name>A0A0A2VTJ4_BEABA</name>
<dbReference type="GO" id="GO:0005634">
    <property type="term" value="C:nucleus"/>
    <property type="evidence" value="ECO:0007669"/>
    <property type="project" value="TreeGrafter"/>
</dbReference>
<dbReference type="OrthoDB" id="10253401at2759"/>
<dbReference type="CDD" id="cd00093">
    <property type="entry name" value="HTH_XRE"/>
    <property type="match status" value="1"/>
</dbReference>
<feature type="domain" description="HTH cro/C1-type" evidence="8">
    <location>
        <begin position="86"/>
        <end position="142"/>
    </location>
</feature>
<dbReference type="GO" id="GO:0003677">
    <property type="term" value="F:DNA binding"/>
    <property type="evidence" value="ECO:0007669"/>
    <property type="project" value="UniProtKB-KW"/>
</dbReference>
<comment type="similarity">
    <text evidence="1">Belongs to the MBF1 family.</text>
</comment>
<comment type="function">
    <text evidence="6">Transcriptional coactivator that stimulates GCN4-dependent transcriptional activity by bridging the DNA-binding region of GCN4 and TBP (SPT15), thereby recruiting TBP to GCN4-bound promoters. Involved in induction of the ribosome quality control (RQC) pathway; a pathway that degrades nascent peptide chains during problematic translation. Required to prevent stalled ribosomes from frameshifting.</text>
</comment>
<accession>A0A0A2VTJ4</accession>